<organism evidence="1 2">
    <name type="scientific">Dermacentor silvarum</name>
    <name type="common">Tick</name>
    <dbReference type="NCBI Taxonomy" id="543639"/>
    <lineage>
        <taxon>Eukaryota</taxon>
        <taxon>Metazoa</taxon>
        <taxon>Ecdysozoa</taxon>
        <taxon>Arthropoda</taxon>
        <taxon>Chelicerata</taxon>
        <taxon>Arachnida</taxon>
        <taxon>Acari</taxon>
        <taxon>Parasitiformes</taxon>
        <taxon>Ixodida</taxon>
        <taxon>Ixodoidea</taxon>
        <taxon>Ixodidae</taxon>
        <taxon>Rhipicephalinae</taxon>
        <taxon>Dermacentor</taxon>
    </lineage>
</organism>
<sequence length="309" mass="33633">MAFWATGSLLLAVTAWMSASTPVLAVCRPEYRKRPTHTACQSPASWCKVTVSGVDAAERARILKMHNDYRSQVAKGRLPGFPAAADMQELLWDDEMADVAQAHASLCVPPGGRLDHDKHEDRFTTRFDITGQNLGLQFSSHPPAGPDWKPVIDGWFNEYADYPPDLVSGFPRQQTRKATGHFTQVVWAKSRYVGCGYAYYIATGTRLPHMRKYTCNYYEGGNVVTRPVYLSGTTCSACPPSTRCKLSTGLCGDQSSGQQGMSWLSWLLVGAAVVFGLALAGAGAFFLRQRYLAQSSTAPSDKTGGTTAG</sequence>
<keyword evidence="2" id="KW-1185">Reference proteome</keyword>
<dbReference type="EMBL" id="CM023472">
    <property type="protein sequence ID" value="KAH7959609.1"/>
    <property type="molecule type" value="Genomic_DNA"/>
</dbReference>
<name>A0ACB8D5S1_DERSI</name>
<dbReference type="Proteomes" id="UP000821865">
    <property type="component" value="Chromosome 3"/>
</dbReference>
<comment type="caution">
    <text evidence="1">The sequence shown here is derived from an EMBL/GenBank/DDBJ whole genome shotgun (WGS) entry which is preliminary data.</text>
</comment>
<evidence type="ECO:0000313" key="1">
    <source>
        <dbReference type="EMBL" id="KAH7959609.1"/>
    </source>
</evidence>
<protein>
    <submittedName>
        <fullName evidence="1">Uncharacterized protein</fullName>
    </submittedName>
</protein>
<evidence type="ECO:0000313" key="2">
    <source>
        <dbReference type="Proteomes" id="UP000821865"/>
    </source>
</evidence>
<accession>A0ACB8D5S1</accession>
<reference evidence="1" key="1">
    <citation type="submission" date="2020-05" db="EMBL/GenBank/DDBJ databases">
        <title>Large-scale comparative analyses of tick genomes elucidate their genetic diversity and vector capacities.</title>
        <authorList>
            <person name="Jia N."/>
            <person name="Wang J."/>
            <person name="Shi W."/>
            <person name="Du L."/>
            <person name="Sun Y."/>
            <person name="Zhan W."/>
            <person name="Jiang J."/>
            <person name="Wang Q."/>
            <person name="Zhang B."/>
            <person name="Ji P."/>
            <person name="Sakyi L.B."/>
            <person name="Cui X."/>
            <person name="Yuan T."/>
            <person name="Jiang B."/>
            <person name="Yang W."/>
            <person name="Lam T.T.-Y."/>
            <person name="Chang Q."/>
            <person name="Ding S."/>
            <person name="Wang X."/>
            <person name="Zhu J."/>
            <person name="Ruan X."/>
            <person name="Zhao L."/>
            <person name="Wei J."/>
            <person name="Que T."/>
            <person name="Du C."/>
            <person name="Cheng J."/>
            <person name="Dai P."/>
            <person name="Han X."/>
            <person name="Huang E."/>
            <person name="Gao Y."/>
            <person name="Liu J."/>
            <person name="Shao H."/>
            <person name="Ye R."/>
            <person name="Li L."/>
            <person name="Wei W."/>
            <person name="Wang X."/>
            <person name="Wang C."/>
            <person name="Yang T."/>
            <person name="Huo Q."/>
            <person name="Li W."/>
            <person name="Guo W."/>
            <person name="Chen H."/>
            <person name="Zhou L."/>
            <person name="Ni X."/>
            <person name="Tian J."/>
            <person name="Zhou Y."/>
            <person name="Sheng Y."/>
            <person name="Liu T."/>
            <person name="Pan Y."/>
            <person name="Xia L."/>
            <person name="Li J."/>
            <person name="Zhao F."/>
            <person name="Cao W."/>
        </authorList>
    </citation>
    <scope>NUCLEOTIDE SEQUENCE</scope>
    <source>
        <strain evidence="1">Dsil-2018</strain>
    </source>
</reference>
<proteinExistence type="predicted"/>
<gene>
    <name evidence="1" type="ORF">HPB49_012464</name>
</gene>